<protein>
    <submittedName>
        <fullName evidence="2">DUF3109 family protein</fullName>
    </submittedName>
</protein>
<comment type="similarity">
    <text evidence="1">Belongs to the Rv0495c family.</text>
</comment>
<dbReference type="RefSeq" id="WP_134848942.1">
    <property type="nucleotide sequence ID" value="NZ_CP197400.1"/>
</dbReference>
<dbReference type="STRING" id="1122973.GCA_000379925_00097"/>
<sequence length="197" mass="22654">MIVVDDVLVSLDVLETYFVCDLQACKGACCIEGESGAPLIDQELEPLCKTVPIILEYLPQSNQEYMEEHGLMYEDSDGDMVTQIMDGERCVFTCFEKDGSARCAFEKAYSENKNDVFYKPISCHLFPIRVSVLSDGRHALNYSRWYPICEPARALGKKEGVRVYQFLKEPLIRAYGEEWYDKLVEQAELYLEKKENK</sequence>
<accession>A0A4Y8WQ67</accession>
<evidence type="ECO:0000313" key="3">
    <source>
        <dbReference type="Proteomes" id="UP000297225"/>
    </source>
</evidence>
<name>A0A4Y8WQ67_9PORP</name>
<proteinExistence type="inferred from homology"/>
<reference evidence="2 3" key="1">
    <citation type="submission" date="2019-03" db="EMBL/GenBank/DDBJ databases">
        <title>Porphyromonas levii Isolated from the Uterus of Dairy Cows.</title>
        <authorList>
            <person name="Francis A.M."/>
        </authorList>
    </citation>
    <scope>NUCLEOTIDE SEQUENCE [LARGE SCALE GENOMIC DNA]</scope>
    <source>
        <strain evidence="2 3">AF5678</strain>
    </source>
</reference>
<dbReference type="AlphaFoldDB" id="A0A4Y8WQ67"/>
<dbReference type="OrthoDB" id="597501at2"/>
<evidence type="ECO:0000256" key="1">
    <source>
        <dbReference type="ARBA" id="ARBA00093770"/>
    </source>
</evidence>
<dbReference type="EMBL" id="SPNC01000031">
    <property type="protein sequence ID" value="TFH96003.1"/>
    <property type="molecule type" value="Genomic_DNA"/>
</dbReference>
<keyword evidence="3" id="KW-1185">Reference proteome</keyword>
<evidence type="ECO:0000313" key="2">
    <source>
        <dbReference type="EMBL" id="TFH96003.1"/>
    </source>
</evidence>
<dbReference type="InterPro" id="IPR021458">
    <property type="entry name" value="Rv0495c"/>
</dbReference>
<comment type="caution">
    <text evidence="2">The sequence shown here is derived from an EMBL/GenBank/DDBJ whole genome shotgun (WGS) entry which is preliminary data.</text>
</comment>
<organism evidence="2 3">
    <name type="scientific">Porphyromonas levii</name>
    <dbReference type="NCBI Taxonomy" id="28114"/>
    <lineage>
        <taxon>Bacteria</taxon>
        <taxon>Pseudomonadati</taxon>
        <taxon>Bacteroidota</taxon>
        <taxon>Bacteroidia</taxon>
        <taxon>Bacteroidales</taxon>
        <taxon>Porphyromonadaceae</taxon>
        <taxon>Porphyromonas</taxon>
    </lineage>
</organism>
<dbReference type="Pfam" id="PF11307">
    <property type="entry name" value="DUF3109"/>
    <property type="match status" value="1"/>
</dbReference>
<dbReference type="Proteomes" id="UP000297225">
    <property type="component" value="Unassembled WGS sequence"/>
</dbReference>
<gene>
    <name evidence="2" type="ORF">E4P47_03220</name>
</gene>